<dbReference type="STRING" id="1123024.GCA_000423625_04361"/>
<evidence type="ECO:0008006" key="3">
    <source>
        <dbReference type="Google" id="ProtNLM"/>
    </source>
</evidence>
<protein>
    <recommendedName>
        <fullName evidence="3">AMP-binding enzyme C-terminal domain-containing protein</fullName>
    </recommendedName>
</protein>
<dbReference type="Proteomes" id="UP000321328">
    <property type="component" value="Unassembled WGS sequence"/>
</dbReference>
<evidence type="ECO:0000313" key="1">
    <source>
        <dbReference type="EMBL" id="GEL20912.1"/>
    </source>
</evidence>
<keyword evidence="2" id="KW-1185">Reference proteome</keyword>
<proteinExistence type="predicted"/>
<gene>
    <name evidence="1" type="ORF">PA7_47490</name>
</gene>
<dbReference type="EMBL" id="BJVI01000110">
    <property type="protein sequence ID" value="GEL20912.1"/>
    <property type="molecule type" value="Genomic_DNA"/>
</dbReference>
<reference evidence="1 2" key="1">
    <citation type="submission" date="2019-07" db="EMBL/GenBank/DDBJ databases">
        <title>Whole genome shotgun sequence of Pseudonocardia asaccharolytica NBRC 16224.</title>
        <authorList>
            <person name="Hosoyama A."/>
            <person name="Uohara A."/>
            <person name="Ohji S."/>
            <person name="Ichikawa N."/>
        </authorList>
    </citation>
    <scope>NUCLEOTIDE SEQUENCE [LARGE SCALE GENOMIC DNA]</scope>
    <source>
        <strain evidence="1 2">NBRC 16224</strain>
    </source>
</reference>
<accession>A0A511D816</accession>
<dbReference type="AlphaFoldDB" id="A0A511D816"/>
<dbReference type="RefSeq" id="WP_028931603.1">
    <property type="nucleotide sequence ID" value="NZ_AUII01000032.1"/>
</dbReference>
<sequence length="81" mass="8764">MIVAVPAVPRTLTGKKLEVPVERILQGARPAEVAADGAITHPEMLAWFARYARSSDSLPDSEIVHDYAVSKLAGIDRTTVH</sequence>
<evidence type="ECO:0000313" key="2">
    <source>
        <dbReference type="Proteomes" id="UP000321328"/>
    </source>
</evidence>
<name>A0A511D816_9PSEU</name>
<comment type="caution">
    <text evidence="1">The sequence shown here is derived from an EMBL/GenBank/DDBJ whole genome shotgun (WGS) entry which is preliminary data.</text>
</comment>
<organism evidence="1 2">
    <name type="scientific">Pseudonocardia asaccharolytica DSM 44247 = NBRC 16224</name>
    <dbReference type="NCBI Taxonomy" id="1123024"/>
    <lineage>
        <taxon>Bacteria</taxon>
        <taxon>Bacillati</taxon>
        <taxon>Actinomycetota</taxon>
        <taxon>Actinomycetes</taxon>
        <taxon>Pseudonocardiales</taxon>
        <taxon>Pseudonocardiaceae</taxon>
        <taxon>Pseudonocardia</taxon>
    </lineage>
</organism>